<reference evidence="1" key="1">
    <citation type="submission" date="2021-06" db="EMBL/GenBank/DDBJ databases">
        <authorList>
            <person name="Kallberg Y."/>
            <person name="Tangrot J."/>
            <person name="Rosling A."/>
        </authorList>
    </citation>
    <scope>NUCLEOTIDE SEQUENCE</scope>
    <source>
        <strain evidence="1">IN212</strain>
    </source>
</reference>
<dbReference type="AlphaFoldDB" id="A0A9N9C0I0"/>
<name>A0A9N9C0I0_9GLOM</name>
<comment type="caution">
    <text evidence="1">The sequence shown here is derived from an EMBL/GenBank/DDBJ whole genome shotgun (WGS) entry which is preliminary data.</text>
</comment>
<dbReference type="Proteomes" id="UP000789396">
    <property type="component" value="Unassembled WGS sequence"/>
</dbReference>
<dbReference type="EMBL" id="CAJVPZ010007152">
    <property type="protein sequence ID" value="CAG8582546.1"/>
    <property type="molecule type" value="Genomic_DNA"/>
</dbReference>
<accession>A0A9N9C0I0</accession>
<keyword evidence="2" id="KW-1185">Reference proteome</keyword>
<organism evidence="1 2">
    <name type="scientific">Racocetra fulgida</name>
    <dbReference type="NCBI Taxonomy" id="60492"/>
    <lineage>
        <taxon>Eukaryota</taxon>
        <taxon>Fungi</taxon>
        <taxon>Fungi incertae sedis</taxon>
        <taxon>Mucoromycota</taxon>
        <taxon>Glomeromycotina</taxon>
        <taxon>Glomeromycetes</taxon>
        <taxon>Diversisporales</taxon>
        <taxon>Gigasporaceae</taxon>
        <taxon>Racocetra</taxon>
    </lineage>
</organism>
<proteinExistence type="predicted"/>
<dbReference type="OrthoDB" id="2443866at2759"/>
<evidence type="ECO:0000313" key="1">
    <source>
        <dbReference type="EMBL" id="CAG8582546.1"/>
    </source>
</evidence>
<sequence>MIDFESSATAFDDDIIYEDADEEIDEINNGTWQIQINTPQNCDGLIKQIKTALNKSLHHYYSVPSEVGMLTALLDPQCKSLNFVSENKKLETINILKNMVASLQSNHEEFQQITKSNNSLITRIFQLHHPRIDE</sequence>
<evidence type="ECO:0000313" key="2">
    <source>
        <dbReference type="Proteomes" id="UP000789396"/>
    </source>
</evidence>
<feature type="non-terminal residue" evidence="1">
    <location>
        <position position="134"/>
    </location>
</feature>
<protein>
    <submittedName>
        <fullName evidence="1">1298_t:CDS:1</fullName>
    </submittedName>
</protein>
<gene>
    <name evidence="1" type="ORF">RFULGI_LOCUS5913</name>
</gene>